<sequence>MERAQRDGSLSFLNGPPTGTVGIHYGTTGRRDPIVSLPLGPGHPYITCSDTRIVIRQVEHVRVMGTTSALHRKDQEVLYADMHQSYPDKVREISIEGPTYGIMKLADLTWTEFYSRPDQTVSKRPSSVVKFIQPSKKVVPNTNVPGNGRDSYTGTKNNKGNKGGGRGGQKNKHVQGTDGHKNHANTCGTLGNKSIQAAEPPKPKYKETKDCAEADCSWRMTQRELNERWNGTHAEKCKHFIAKCADCAGT</sequence>
<evidence type="ECO:0000313" key="3">
    <source>
        <dbReference type="Proteomes" id="UP000054560"/>
    </source>
</evidence>
<gene>
    <name evidence="2" type="ORF">SARC_17392</name>
</gene>
<keyword evidence="3" id="KW-1185">Reference proteome</keyword>
<protein>
    <submittedName>
        <fullName evidence="2">Uncharacterized protein</fullName>
    </submittedName>
</protein>
<feature type="compositionally biased region" description="Polar residues" evidence="1">
    <location>
        <begin position="184"/>
        <end position="195"/>
    </location>
</feature>
<feature type="region of interest" description="Disordered" evidence="1">
    <location>
        <begin position="139"/>
        <end position="207"/>
    </location>
</feature>
<evidence type="ECO:0000256" key="1">
    <source>
        <dbReference type="SAM" id="MobiDB-lite"/>
    </source>
</evidence>
<organism evidence="2 3">
    <name type="scientific">Sphaeroforma arctica JP610</name>
    <dbReference type="NCBI Taxonomy" id="667725"/>
    <lineage>
        <taxon>Eukaryota</taxon>
        <taxon>Ichthyosporea</taxon>
        <taxon>Ichthyophonida</taxon>
        <taxon>Sphaeroforma</taxon>
    </lineage>
</organism>
<feature type="compositionally biased region" description="Polar residues" evidence="1">
    <location>
        <begin position="140"/>
        <end position="153"/>
    </location>
</feature>
<proteinExistence type="predicted"/>
<reference evidence="2 3" key="1">
    <citation type="submission" date="2011-02" db="EMBL/GenBank/DDBJ databases">
        <title>The Genome Sequence of Sphaeroforma arctica JP610.</title>
        <authorList>
            <consortium name="The Broad Institute Genome Sequencing Platform"/>
            <person name="Russ C."/>
            <person name="Cuomo C."/>
            <person name="Young S.K."/>
            <person name="Zeng Q."/>
            <person name="Gargeya S."/>
            <person name="Alvarado L."/>
            <person name="Berlin A."/>
            <person name="Chapman S.B."/>
            <person name="Chen Z."/>
            <person name="Freedman E."/>
            <person name="Gellesch M."/>
            <person name="Goldberg J."/>
            <person name="Griggs A."/>
            <person name="Gujja S."/>
            <person name="Heilman E."/>
            <person name="Heiman D."/>
            <person name="Howarth C."/>
            <person name="Mehta T."/>
            <person name="Neiman D."/>
            <person name="Pearson M."/>
            <person name="Roberts A."/>
            <person name="Saif S."/>
            <person name="Shea T."/>
            <person name="Shenoy N."/>
            <person name="Sisk P."/>
            <person name="Stolte C."/>
            <person name="Sykes S."/>
            <person name="White J."/>
            <person name="Yandava C."/>
            <person name="Burger G."/>
            <person name="Gray M.W."/>
            <person name="Holland P.W.H."/>
            <person name="King N."/>
            <person name="Lang F.B.F."/>
            <person name="Roger A.J."/>
            <person name="Ruiz-Trillo I."/>
            <person name="Haas B."/>
            <person name="Nusbaum C."/>
            <person name="Birren B."/>
        </authorList>
    </citation>
    <scope>NUCLEOTIDE SEQUENCE [LARGE SCALE GENOMIC DNA]</scope>
    <source>
        <strain evidence="2 3">JP610</strain>
    </source>
</reference>
<dbReference type="GeneID" id="25917896"/>
<evidence type="ECO:0000313" key="2">
    <source>
        <dbReference type="EMBL" id="KNC70086.1"/>
    </source>
</evidence>
<name>A0A0L0F0C4_9EUKA</name>
<dbReference type="AlphaFoldDB" id="A0A0L0F0C4"/>
<dbReference type="RefSeq" id="XP_014143988.1">
    <property type="nucleotide sequence ID" value="XM_014288513.1"/>
</dbReference>
<accession>A0A0L0F0C4</accession>
<dbReference type="Proteomes" id="UP000054560">
    <property type="component" value="Unassembled WGS sequence"/>
</dbReference>
<dbReference type="EMBL" id="KQ252186">
    <property type="protein sequence ID" value="KNC70086.1"/>
    <property type="molecule type" value="Genomic_DNA"/>
</dbReference>